<gene>
    <name evidence="2" type="ORF">J3U87_21900</name>
</gene>
<evidence type="ECO:0000313" key="3">
    <source>
        <dbReference type="Proteomes" id="UP000663929"/>
    </source>
</evidence>
<proteinExistence type="predicted"/>
<keyword evidence="3" id="KW-1185">Reference proteome</keyword>
<feature type="transmembrane region" description="Helical" evidence="1">
    <location>
        <begin position="79"/>
        <end position="101"/>
    </location>
</feature>
<dbReference type="RefSeq" id="WP_237377905.1">
    <property type="nucleotide sequence ID" value="NZ_CP071793.1"/>
</dbReference>
<dbReference type="Proteomes" id="UP000663929">
    <property type="component" value="Chromosome"/>
</dbReference>
<name>A0A8A4TE64_SULCO</name>
<organism evidence="2 3">
    <name type="scientific">Sulfidibacter corallicola</name>
    <dbReference type="NCBI Taxonomy" id="2818388"/>
    <lineage>
        <taxon>Bacteria</taxon>
        <taxon>Pseudomonadati</taxon>
        <taxon>Acidobacteriota</taxon>
        <taxon>Holophagae</taxon>
        <taxon>Acanthopleuribacterales</taxon>
        <taxon>Acanthopleuribacteraceae</taxon>
        <taxon>Sulfidibacter</taxon>
    </lineage>
</organism>
<evidence type="ECO:0000313" key="2">
    <source>
        <dbReference type="EMBL" id="QTD48246.1"/>
    </source>
</evidence>
<keyword evidence="1" id="KW-0812">Transmembrane</keyword>
<feature type="transmembrane region" description="Helical" evidence="1">
    <location>
        <begin position="34"/>
        <end position="54"/>
    </location>
</feature>
<accession>A0A8A4TE64</accession>
<dbReference type="EMBL" id="CP071793">
    <property type="protein sequence ID" value="QTD48246.1"/>
    <property type="molecule type" value="Genomic_DNA"/>
</dbReference>
<evidence type="ECO:0000256" key="1">
    <source>
        <dbReference type="SAM" id="Phobius"/>
    </source>
</evidence>
<protein>
    <submittedName>
        <fullName evidence="2">Uncharacterized protein</fullName>
    </submittedName>
</protein>
<keyword evidence="1" id="KW-0472">Membrane</keyword>
<dbReference type="AlphaFoldDB" id="A0A8A4TE64"/>
<dbReference type="KEGG" id="scor:J3U87_21900"/>
<reference evidence="2" key="1">
    <citation type="submission" date="2021-03" db="EMBL/GenBank/DDBJ databases">
        <title>Acanthopleuribacteraceae sp. M133.</title>
        <authorList>
            <person name="Wang G."/>
        </authorList>
    </citation>
    <scope>NUCLEOTIDE SEQUENCE</scope>
    <source>
        <strain evidence="2">M133</strain>
    </source>
</reference>
<keyword evidence="1" id="KW-1133">Transmembrane helix</keyword>
<sequence>MEPFEESLAFAPSDTFAPTSDEFSIYTHAPKSRLFVLVLFLSYTVIFALFTGFVREKLEEPDSLPQVFLIMGDPQITSLVYYLVCGSAWLLALAVLVYFLYSVIDIWGLEVWVSPRQIRVINSITGQHFKRLTGVGTLDMEEIEELRPAPMATRIFGPSSQLRFSPVDRVEQLIQTIVVHAKNAKIAD</sequence>